<keyword evidence="2" id="KW-1185">Reference proteome</keyword>
<dbReference type="Proteomes" id="UP001569428">
    <property type="component" value="Unassembled WGS sequence"/>
</dbReference>
<evidence type="ECO:0000313" key="1">
    <source>
        <dbReference type="EMBL" id="MFA0812275.1"/>
    </source>
</evidence>
<dbReference type="EMBL" id="JBGMEK010000036">
    <property type="protein sequence ID" value="MFA0812275.1"/>
    <property type="molecule type" value="Genomic_DNA"/>
</dbReference>
<sequence>MVFGVISNSVERGFYYALLQGTRKLLIPVRKLHTKAHWVIKGCVLGKPAINPGDDTTGIDEVCAPLAHIQRVLVIWGSGPVGHPTDGRHQFQ</sequence>
<protein>
    <submittedName>
        <fullName evidence="1">Uncharacterized protein</fullName>
    </submittedName>
</protein>
<name>A0ABV4P3I6_9GAMM</name>
<comment type="caution">
    <text evidence="1">The sequence shown here is derived from an EMBL/GenBank/DDBJ whole genome shotgun (WGS) entry which is preliminary data.</text>
</comment>
<dbReference type="RefSeq" id="WP_371839929.1">
    <property type="nucleotide sequence ID" value="NZ_JBGMEK010000036.1"/>
</dbReference>
<reference evidence="1 2" key="1">
    <citation type="submission" date="2024-08" db="EMBL/GenBank/DDBJ databases">
        <authorList>
            <person name="Ishaq N."/>
        </authorList>
    </citation>
    <scope>NUCLEOTIDE SEQUENCE [LARGE SCALE GENOMIC DNA]</scope>
    <source>
        <strain evidence="1 2">DSM 18651</strain>
    </source>
</reference>
<proteinExistence type="predicted"/>
<organism evidence="1 2">
    <name type="scientific">Microbulbifer epialgicus</name>
    <dbReference type="NCBI Taxonomy" id="393907"/>
    <lineage>
        <taxon>Bacteria</taxon>
        <taxon>Pseudomonadati</taxon>
        <taxon>Pseudomonadota</taxon>
        <taxon>Gammaproteobacteria</taxon>
        <taxon>Cellvibrionales</taxon>
        <taxon>Microbulbiferaceae</taxon>
        <taxon>Microbulbifer</taxon>
    </lineage>
</organism>
<evidence type="ECO:0000313" key="2">
    <source>
        <dbReference type="Proteomes" id="UP001569428"/>
    </source>
</evidence>
<accession>A0ABV4P3I6</accession>
<gene>
    <name evidence="1" type="ORF">ACCI49_15280</name>
</gene>